<evidence type="ECO:0000313" key="1">
    <source>
        <dbReference type="EMBL" id="MCZ4549992.1"/>
    </source>
</evidence>
<evidence type="ECO:0000313" key="2">
    <source>
        <dbReference type="Proteomes" id="UP001067235"/>
    </source>
</evidence>
<sequence length="285" mass="29715">MERTAVGLGDPGYLDIAARLDRLCSRLPEAIALRGTVDDLHGPLRVAVTGRHGTGRDTLARAVRRVFDVSPIGPGDDDADADVWLHVLAGWPRPDDTQAMSRLNPERSLVILGKADTLGSWPAARARAAECTEELGRPVVALMPLLAVADLGEPDMELLATLAAAGEVVPPMQASFVDAGGPHQRLARIGLLRTLDAYGIACVLALFAEGPIDAAELGAQLVGRSGLPALGEFLTTAAGSAGRLRLARVADQLELVAASGLCRDDIEHLLAGSLPAGSSLEVATR</sequence>
<dbReference type="Proteomes" id="UP001067235">
    <property type="component" value="Unassembled WGS sequence"/>
</dbReference>
<gene>
    <name evidence="1" type="ORF">O4213_08355</name>
</gene>
<reference evidence="1" key="1">
    <citation type="submission" date="2022-12" db="EMBL/GenBank/DDBJ databases">
        <authorList>
            <person name="Krivoruchko A.V."/>
            <person name="Elkin A."/>
        </authorList>
    </citation>
    <scope>NUCLEOTIDE SEQUENCE</scope>
    <source>
        <strain evidence="1">IEGM 1388</strain>
    </source>
</reference>
<organism evidence="1 2">
    <name type="scientific">Gordonia rubripertincta</name>
    <name type="common">Rhodococcus corallinus</name>
    <dbReference type="NCBI Taxonomy" id="36822"/>
    <lineage>
        <taxon>Bacteria</taxon>
        <taxon>Bacillati</taxon>
        <taxon>Actinomycetota</taxon>
        <taxon>Actinomycetes</taxon>
        <taxon>Mycobacteriales</taxon>
        <taxon>Gordoniaceae</taxon>
        <taxon>Gordonia</taxon>
    </lineage>
</organism>
<name>A0ABT4MSP4_GORRU</name>
<keyword evidence="2" id="KW-1185">Reference proteome</keyword>
<dbReference type="RefSeq" id="WP_301570533.1">
    <property type="nucleotide sequence ID" value="NZ_JAPWIE010000002.1"/>
</dbReference>
<accession>A0ABT4MSP4</accession>
<dbReference type="EMBL" id="JAPWIE010000002">
    <property type="protein sequence ID" value="MCZ4549992.1"/>
    <property type="molecule type" value="Genomic_DNA"/>
</dbReference>
<proteinExistence type="predicted"/>
<comment type="caution">
    <text evidence="1">The sequence shown here is derived from an EMBL/GenBank/DDBJ whole genome shotgun (WGS) entry which is preliminary data.</text>
</comment>
<protein>
    <submittedName>
        <fullName evidence="1">Uncharacterized protein</fullName>
    </submittedName>
</protein>